<evidence type="ECO:0000313" key="2">
    <source>
        <dbReference type="Proteomes" id="UP000441389"/>
    </source>
</evidence>
<evidence type="ECO:0008006" key="3">
    <source>
        <dbReference type="Google" id="ProtNLM"/>
    </source>
</evidence>
<organism evidence="1 2">
    <name type="scientific">Sphingomonas horti</name>
    <dbReference type="NCBI Taxonomy" id="2682842"/>
    <lineage>
        <taxon>Bacteria</taxon>
        <taxon>Pseudomonadati</taxon>
        <taxon>Pseudomonadota</taxon>
        <taxon>Alphaproteobacteria</taxon>
        <taxon>Sphingomonadales</taxon>
        <taxon>Sphingomonadaceae</taxon>
        <taxon>Sphingomonas</taxon>
    </lineage>
</organism>
<name>A0A6I4J3F7_9SPHN</name>
<evidence type="ECO:0000313" key="1">
    <source>
        <dbReference type="EMBL" id="MVO78784.1"/>
    </source>
</evidence>
<dbReference type="Proteomes" id="UP000441389">
    <property type="component" value="Unassembled WGS sequence"/>
</dbReference>
<dbReference type="EMBL" id="WQMS01000014">
    <property type="protein sequence ID" value="MVO78784.1"/>
    <property type="molecule type" value="Genomic_DNA"/>
</dbReference>
<proteinExistence type="predicted"/>
<dbReference type="AlphaFoldDB" id="A0A6I4J3F7"/>
<sequence>MIDMLVRKQLTLLSYRTWIDANDRRALQLYQDNLNYGFVGAMCLTQAAETFHHWQVFASGDAGVCVVFNRARFEALFAARPHFRARSMEYVLLDQIDEIEAVDIDRLPFLKRWGFRDEREFRVIGFAVEQCNSLCAGFEPSLVERVIMSPFAHPNLVESARAALQNIPGWEGLRIVRSQLTDNQSWQTALTSFVQRHGVFYGPWIETQFDFSGE</sequence>
<keyword evidence="2" id="KW-1185">Reference proteome</keyword>
<accession>A0A6I4J3F7</accession>
<reference evidence="1 2" key="1">
    <citation type="submission" date="2019-12" db="EMBL/GenBank/DDBJ databases">
        <authorList>
            <person name="Huq M.A."/>
        </authorList>
    </citation>
    <scope>NUCLEOTIDE SEQUENCE [LARGE SCALE GENOMIC DNA]</scope>
    <source>
        <strain evidence="1 2">MAH-20</strain>
    </source>
</reference>
<comment type="caution">
    <text evidence="1">The sequence shown here is derived from an EMBL/GenBank/DDBJ whole genome shotgun (WGS) entry which is preliminary data.</text>
</comment>
<protein>
    <recommendedName>
        <fullName evidence="3">DUF2971 domain-containing protein</fullName>
    </recommendedName>
</protein>
<gene>
    <name evidence="1" type="ORF">GON01_12675</name>
</gene>